<proteinExistence type="inferred from homology"/>
<dbReference type="Gene3D" id="3.40.50.12780">
    <property type="entry name" value="N-terminal domain of ligase-like"/>
    <property type="match status" value="1"/>
</dbReference>
<evidence type="ECO:0000259" key="3">
    <source>
        <dbReference type="Pfam" id="PF00501"/>
    </source>
</evidence>
<comment type="similarity">
    <text evidence="1">Belongs to the ATP-dependent AMP-binding enzyme family.</text>
</comment>
<dbReference type="PANTHER" id="PTHR43201:SF5">
    <property type="entry name" value="MEDIUM-CHAIN ACYL-COA LIGASE ACSF2, MITOCHONDRIAL"/>
    <property type="match status" value="1"/>
</dbReference>
<protein>
    <submittedName>
        <fullName evidence="5">AMP-binding protein</fullName>
    </submittedName>
</protein>
<dbReference type="PANTHER" id="PTHR43201">
    <property type="entry name" value="ACYL-COA SYNTHETASE"/>
    <property type="match status" value="1"/>
</dbReference>
<dbReference type="InterPro" id="IPR025110">
    <property type="entry name" value="AMP-bd_C"/>
</dbReference>
<dbReference type="EMBL" id="CP059572">
    <property type="protein sequence ID" value="QXJ22621.1"/>
    <property type="molecule type" value="Genomic_DNA"/>
</dbReference>
<sequence>MKYEILGELVVGNVLDKAVREHRADTLLRFRDGDLTYGEVDEMVNRVAQGLLGLGVEPGDHVAIMLPNKPDIVHVILALARLGAVAVPVNTEYHGEILRHVLHNSDAKLLVMDTLYLERIPPLVPRLPHLEQIVLCGDSAVREARSPVGLAASALVGLLGEAEPPRVPVAFYDQQAIMYTSGTTGPSKGVMVSHAHALTCSLDSLNFLDRWGKTSYCPLPLYHASGLWDGLFSAMLCGGSVAIVPRFSASRFWDDVRTFQAQVAMSVFCIIPILMSAPPGPRDKDHPLEMFYVGKSVLDEALHDRFGVRAVETYSITEAGLPVASPYGEWRVGSCGQAHSDLFDVAVVDDNDILLGPGESGELVVRPKVPSIVTTGYYGAPAETAECFRNMWLHTKDRVWQDEDGYFYFVDRMRDAIRRRGENISAFDIECEVNLHPQVLECAAFGVPSELGEDDVKLVVVPAEGASPTPEELVEFCRERLPGFMVPRYVELVDSLPRTTTDKVAKYLLRGKSEWSPAAT</sequence>
<organism evidence="5 6">
    <name type="scientific">Actinomadura graeca</name>
    <dbReference type="NCBI Taxonomy" id="2750812"/>
    <lineage>
        <taxon>Bacteria</taxon>
        <taxon>Bacillati</taxon>
        <taxon>Actinomycetota</taxon>
        <taxon>Actinomycetes</taxon>
        <taxon>Streptosporangiales</taxon>
        <taxon>Thermomonosporaceae</taxon>
        <taxon>Actinomadura</taxon>
    </lineage>
</organism>
<evidence type="ECO:0000256" key="2">
    <source>
        <dbReference type="ARBA" id="ARBA00022598"/>
    </source>
</evidence>
<dbReference type="Gene3D" id="3.30.300.30">
    <property type="match status" value="1"/>
</dbReference>
<name>A0ABX8QV49_9ACTN</name>
<keyword evidence="6" id="KW-1185">Reference proteome</keyword>
<dbReference type="InterPro" id="IPR042099">
    <property type="entry name" value="ANL_N_sf"/>
</dbReference>
<evidence type="ECO:0000256" key="1">
    <source>
        <dbReference type="ARBA" id="ARBA00006432"/>
    </source>
</evidence>
<feature type="domain" description="AMP-binding enzyme C-terminal" evidence="4">
    <location>
        <begin position="429"/>
        <end position="503"/>
    </location>
</feature>
<dbReference type="PROSITE" id="PS00455">
    <property type="entry name" value="AMP_BINDING"/>
    <property type="match status" value="1"/>
</dbReference>
<dbReference type="SUPFAM" id="SSF56801">
    <property type="entry name" value="Acetyl-CoA synthetase-like"/>
    <property type="match status" value="1"/>
</dbReference>
<evidence type="ECO:0000313" key="6">
    <source>
        <dbReference type="Proteomes" id="UP001049518"/>
    </source>
</evidence>
<reference evidence="5" key="1">
    <citation type="submission" date="2020-07" db="EMBL/GenBank/DDBJ databases">
        <authorList>
            <person name="Tarantini F.S."/>
            <person name="Hong K.W."/>
            <person name="Chan K.G."/>
        </authorList>
    </citation>
    <scope>NUCLEOTIDE SEQUENCE</scope>
    <source>
        <strain evidence="5">32-07</strain>
    </source>
</reference>
<dbReference type="Pfam" id="PF00501">
    <property type="entry name" value="AMP-binding"/>
    <property type="match status" value="1"/>
</dbReference>
<gene>
    <name evidence="5" type="ORF">AGRA3207_003653</name>
</gene>
<evidence type="ECO:0000313" key="5">
    <source>
        <dbReference type="EMBL" id="QXJ22621.1"/>
    </source>
</evidence>
<accession>A0ABX8QV49</accession>
<dbReference type="Proteomes" id="UP001049518">
    <property type="component" value="Chromosome"/>
</dbReference>
<dbReference type="RefSeq" id="WP_231335934.1">
    <property type="nucleotide sequence ID" value="NZ_CP059572.1"/>
</dbReference>
<dbReference type="InterPro" id="IPR020845">
    <property type="entry name" value="AMP-binding_CS"/>
</dbReference>
<keyword evidence="2" id="KW-0436">Ligase</keyword>
<evidence type="ECO:0000259" key="4">
    <source>
        <dbReference type="Pfam" id="PF13193"/>
    </source>
</evidence>
<dbReference type="Pfam" id="PF13193">
    <property type="entry name" value="AMP-binding_C"/>
    <property type="match status" value="1"/>
</dbReference>
<feature type="domain" description="AMP-dependent synthetase/ligase" evidence="3">
    <location>
        <begin position="16"/>
        <end position="378"/>
    </location>
</feature>
<dbReference type="InterPro" id="IPR045851">
    <property type="entry name" value="AMP-bd_C_sf"/>
</dbReference>
<dbReference type="InterPro" id="IPR000873">
    <property type="entry name" value="AMP-dep_synth/lig_dom"/>
</dbReference>